<dbReference type="InterPro" id="IPR005135">
    <property type="entry name" value="Endo/exonuclease/phosphatase"/>
</dbReference>
<evidence type="ECO:0000259" key="1">
    <source>
        <dbReference type="Pfam" id="PF03372"/>
    </source>
</evidence>
<evidence type="ECO:0000313" key="2">
    <source>
        <dbReference type="EMBL" id="KAJ1091628.1"/>
    </source>
</evidence>
<protein>
    <recommendedName>
        <fullName evidence="1">Endonuclease/exonuclease/phosphatase domain-containing protein</fullName>
    </recommendedName>
</protein>
<name>A0AAV7LKU9_PLEWA</name>
<dbReference type="AlphaFoldDB" id="A0AAV7LKU9"/>
<dbReference type="Proteomes" id="UP001066276">
    <property type="component" value="Chromosome 11"/>
</dbReference>
<organism evidence="2 3">
    <name type="scientific">Pleurodeles waltl</name>
    <name type="common">Iberian ribbed newt</name>
    <dbReference type="NCBI Taxonomy" id="8319"/>
    <lineage>
        <taxon>Eukaryota</taxon>
        <taxon>Metazoa</taxon>
        <taxon>Chordata</taxon>
        <taxon>Craniata</taxon>
        <taxon>Vertebrata</taxon>
        <taxon>Euteleostomi</taxon>
        <taxon>Amphibia</taxon>
        <taxon>Batrachia</taxon>
        <taxon>Caudata</taxon>
        <taxon>Salamandroidea</taxon>
        <taxon>Salamandridae</taxon>
        <taxon>Pleurodelinae</taxon>
        <taxon>Pleurodeles</taxon>
    </lineage>
</organism>
<dbReference type="PANTHER" id="PTHR19446">
    <property type="entry name" value="REVERSE TRANSCRIPTASES"/>
    <property type="match status" value="1"/>
</dbReference>
<keyword evidence="3" id="KW-1185">Reference proteome</keyword>
<gene>
    <name evidence="2" type="ORF">NDU88_004745</name>
</gene>
<accession>A0AAV7LKU9</accession>
<dbReference type="Pfam" id="PF03372">
    <property type="entry name" value="Exo_endo_phos"/>
    <property type="match status" value="1"/>
</dbReference>
<proteinExistence type="predicted"/>
<dbReference type="Gene3D" id="3.60.10.10">
    <property type="entry name" value="Endonuclease/exonuclease/phosphatase"/>
    <property type="match status" value="1"/>
</dbReference>
<reference evidence="2" key="1">
    <citation type="journal article" date="2022" name="bioRxiv">
        <title>Sequencing and chromosome-scale assembly of the giantPleurodeles waltlgenome.</title>
        <authorList>
            <person name="Brown T."/>
            <person name="Elewa A."/>
            <person name="Iarovenko S."/>
            <person name="Subramanian E."/>
            <person name="Araus A.J."/>
            <person name="Petzold A."/>
            <person name="Susuki M."/>
            <person name="Suzuki K.-i.T."/>
            <person name="Hayashi T."/>
            <person name="Toyoda A."/>
            <person name="Oliveira C."/>
            <person name="Osipova E."/>
            <person name="Leigh N.D."/>
            <person name="Simon A."/>
            <person name="Yun M.H."/>
        </authorList>
    </citation>
    <scope>NUCLEOTIDE SEQUENCE</scope>
    <source>
        <strain evidence="2">20211129_DDA</strain>
        <tissue evidence="2">Liver</tissue>
    </source>
</reference>
<comment type="caution">
    <text evidence="2">The sequence shown here is derived from an EMBL/GenBank/DDBJ whole genome shotgun (WGS) entry which is preliminary data.</text>
</comment>
<evidence type="ECO:0000313" key="3">
    <source>
        <dbReference type="Proteomes" id="UP001066276"/>
    </source>
</evidence>
<sequence length="474" mass="54278">MDSVTELEGSRALVVDGSWAGEPVRLINVYAPSDVGERQELFQHLRPQLVTSRTIMMGGDFNCILESGGRCGTRAGEGWMDDAAKLLAEMGGEASLTDVIGSMGPDARNFPWSHPDGSVRSRVDFVFTSKSVRIRQHSMVTVHLSDDRAIRFQGELTGKFLTGPGTWKLNSSLLGREGVQEELRRTYNEWQGMKDSFQSIGECQGMKDTFQSIWEWWLWVKGRIQDFLKNVGRKAARGRRKEFSRLQQQLQELHDLQLQLRGWDVMNPLEAVKKELSEHFHDESRRIIFRYRLRNRERILCDIKEDIRKAVTDFYGDLYSEKRSDGDQSEKFLSGIPRKVSIPAREVLNAPLTLEELHLAVKSFKSGKTPGSDGLPIEFYTSLWDLVGPEFLELYEEMEQEGVMPHTLREEMIALLYKHKGERCDLNNWRPIDLLNVDYKILAKTMVNRLKGTMEKIVHPDQTCGVPGRRVAEA</sequence>
<dbReference type="EMBL" id="JANPWB010000015">
    <property type="protein sequence ID" value="KAJ1091628.1"/>
    <property type="molecule type" value="Genomic_DNA"/>
</dbReference>
<dbReference type="InterPro" id="IPR036691">
    <property type="entry name" value="Endo/exonu/phosph_ase_sf"/>
</dbReference>
<dbReference type="GO" id="GO:0003824">
    <property type="term" value="F:catalytic activity"/>
    <property type="evidence" value="ECO:0007669"/>
    <property type="project" value="InterPro"/>
</dbReference>
<feature type="domain" description="Endonuclease/exonuclease/phosphatase" evidence="1">
    <location>
        <begin position="27"/>
        <end position="146"/>
    </location>
</feature>
<dbReference type="SUPFAM" id="SSF56219">
    <property type="entry name" value="DNase I-like"/>
    <property type="match status" value="1"/>
</dbReference>